<accession>A0A7Y6IKX0</accession>
<protein>
    <submittedName>
        <fullName evidence="2">NDP-hexose 2,3-dehydratase family protein</fullName>
    </submittedName>
</protein>
<reference evidence="2 3" key="1">
    <citation type="submission" date="2020-06" db="EMBL/GenBank/DDBJ databases">
        <authorList>
            <person name="Chanama M."/>
        </authorList>
    </citation>
    <scope>NUCLEOTIDE SEQUENCE [LARGE SCALE GENOMIC DNA]</scope>
    <source>
        <strain evidence="2 3">TBRC6557</strain>
    </source>
</reference>
<feature type="domain" description="dTDP-4-dehydro-6-deoxy-alpha-D-glucopyranose 2,3-dehydratase" evidence="1">
    <location>
        <begin position="34"/>
        <end position="235"/>
    </location>
</feature>
<dbReference type="EMBL" id="JABWGO010000001">
    <property type="protein sequence ID" value="NUW39655.1"/>
    <property type="molecule type" value="Genomic_DNA"/>
</dbReference>
<keyword evidence="3" id="KW-1185">Reference proteome</keyword>
<organism evidence="2 3">
    <name type="scientific">Nonomuraea rhodomycinica</name>
    <dbReference type="NCBI Taxonomy" id="1712872"/>
    <lineage>
        <taxon>Bacteria</taxon>
        <taxon>Bacillati</taxon>
        <taxon>Actinomycetota</taxon>
        <taxon>Actinomycetes</taxon>
        <taxon>Streptosporangiales</taxon>
        <taxon>Streptosporangiaceae</taxon>
        <taxon>Nonomuraea</taxon>
    </lineage>
</organism>
<dbReference type="Proteomes" id="UP000546126">
    <property type="component" value="Unassembled WGS sequence"/>
</dbReference>
<feature type="domain" description="dTDP-4-dehydro-6-deoxy-alpha-D-glucopyranose 2,3-dehydratase" evidence="1">
    <location>
        <begin position="273"/>
        <end position="472"/>
    </location>
</feature>
<gene>
    <name evidence="2" type="ORF">HT134_05840</name>
</gene>
<dbReference type="RefSeq" id="WP_175599165.1">
    <property type="nucleotide sequence ID" value="NZ_JABWGO010000001.1"/>
</dbReference>
<proteinExistence type="predicted"/>
<evidence type="ECO:0000313" key="2">
    <source>
        <dbReference type="EMBL" id="NUW39655.1"/>
    </source>
</evidence>
<evidence type="ECO:0000259" key="1">
    <source>
        <dbReference type="Pfam" id="PF03559"/>
    </source>
</evidence>
<dbReference type="AlphaFoldDB" id="A0A7Y6IKX0"/>
<dbReference type="InterPro" id="IPR038153">
    <property type="entry name" value="EvaA-like_sf"/>
</dbReference>
<dbReference type="InterPro" id="IPR005212">
    <property type="entry name" value="EvaA-like"/>
</dbReference>
<name>A0A7Y6IKX0_9ACTN</name>
<evidence type="ECO:0000313" key="3">
    <source>
        <dbReference type="Proteomes" id="UP000546126"/>
    </source>
</evidence>
<dbReference type="Pfam" id="PF03559">
    <property type="entry name" value="Hexose_dehydrat"/>
    <property type="match status" value="2"/>
</dbReference>
<dbReference type="GO" id="GO:0016829">
    <property type="term" value="F:lyase activity"/>
    <property type="evidence" value="ECO:0007669"/>
    <property type="project" value="InterPro"/>
</dbReference>
<sequence>MSGAPPTYAIRSRPNGRLTARIARSMLAGDGLEAFWSWYTERAARSAHRVTRIPLEELTGWSTDPETGDIGHDSGKFFSVTGIDVHIPGAPVPRWSQPIIVQPEVGILGILVKEFDGVLHCLMQAKFEPGNANGLQLSPTVQATKSNFSRVHRGKAVPYLEFFRDSARHGVLADVLQSEQGAWFYQKRNRNMIVEVDGDVPVGENFIWLTFGQLHRLLGVENLVNMDTRTVLSCLPFTSQDSHPLIVVPQDDFHQALVRSCSAVEGSLHSMPEILSWITGIRAQSEVVTRVTPLARVPRWHREGGAIAHEDGLFFRVIGVDVAGGSREVASWSQPMIEPSGNGIVAFVARRIDGVLHVLVHARVEPGYVNVMELAPTVQCTPGNLGALPPEARPRYLDVVLNAPAELVRYSVALSEEGGRFYNAVNTYAVVEADVDVEDGADYRWMTLHQLAELLKHSNYLNVQARSLVACLHSLSS</sequence>
<dbReference type="Gene3D" id="3.90.79.40">
    <property type="entry name" value="EvaA sugar 2,3-dehydratase subunit"/>
    <property type="match status" value="2"/>
</dbReference>
<comment type="caution">
    <text evidence="2">The sequence shown here is derived from an EMBL/GenBank/DDBJ whole genome shotgun (WGS) entry which is preliminary data.</text>
</comment>